<dbReference type="GeneID" id="91091182"/>
<evidence type="ECO:0000313" key="4">
    <source>
        <dbReference type="Proteomes" id="UP001355207"/>
    </source>
</evidence>
<evidence type="ECO:0000256" key="2">
    <source>
        <dbReference type="SAM" id="SignalP"/>
    </source>
</evidence>
<accession>A0AAX4JLK1</accession>
<organism evidence="3 4">
    <name type="scientific">Kwoniella dendrophila CBS 6074</name>
    <dbReference type="NCBI Taxonomy" id="1295534"/>
    <lineage>
        <taxon>Eukaryota</taxon>
        <taxon>Fungi</taxon>
        <taxon>Dikarya</taxon>
        <taxon>Basidiomycota</taxon>
        <taxon>Agaricomycotina</taxon>
        <taxon>Tremellomycetes</taxon>
        <taxon>Tremellales</taxon>
        <taxon>Cryptococcaceae</taxon>
        <taxon>Kwoniella</taxon>
    </lineage>
</organism>
<evidence type="ECO:0000256" key="1">
    <source>
        <dbReference type="SAM" id="MobiDB-lite"/>
    </source>
</evidence>
<name>A0AAX4JLK1_9TREE</name>
<feature type="chain" id="PRO_5043802841" description="Extracellular membrane protein CFEM domain-containing protein" evidence="2">
    <location>
        <begin position="24"/>
        <end position="258"/>
    </location>
</feature>
<feature type="compositionally biased region" description="Low complexity" evidence="1">
    <location>
        <begin position="41"/>
        <end position="81"/>
    </location>
</feature>
<evidence type="ECO:0008006" key="5">
    <source>
        <dbReference type="Google" id="ProtNLM"/>
    </source>
</evidence>
<feature type="region of interest" description="Disordered" evidence="1">
    <location>
        <begin position="31"/>
        <end position="81"/>
    </location>
</feature>
<proteinExistence type="predicted"/>
<gene>
    <name evidence="3" type="ORF">L201_000510</name>
</gene>
<sequence>MTSSRALKRFVFLLCLGITSVLSQDDSTSLLTIQTSPPEPVTSTTPFSLSARSSTVSGSSSGSNTVTSSAASSTSISSPSSGSGFPENCAGNCSAISTALSSCGAGDALNTTCLCTPEVETGYVSCLQCALSLTPRENERRVYQSILDSYINQCALASPSPVTLPNMTITLPSTANTSISGSSSKSNSSSVSSTSSSISQSQSSISSTSSTITPSASSVPSSSSTPGNSGSQRRTNNNAMMSIGLAGVVGAVIAAAAI</sequence>
<feature type="region of interest" description="Disordered" evidence="1">
    <location>
        <begin position="175"/>
        <end position="236"/>
    </location>
</feature>
<dbReference type="AlphaFoldDB" id="A0AAX4JLK1"/>
<dbReference type="EMBL" id="CP144098">
    <property type="protein sequence ID" value="WWC85644.1"/>
    <property type="molecule type" value="Genomic_DNA"/>
</dbReference>
<dbReference type="RefSeq" id="XP_066072407.1">
    <property type="nucleotide sequence ID" value="XM_066216310.1"/>
</dbReference>
<evidence type="ECO:0000313" key="3">
    <source>
        <dbReference type="EMBL" id="WWC85644.1"/>
    </source>
</evidence>
<keyword evidence="4" id="KW-1185">Reference proteome</keyword>
<feature type="compositionally biased region" description="Low complexity" evidence="1">
    <location>
        <begin position="175"/>
        <end position="232"/>
    </location>
</feature>
<protein>
    <recommendedName>
        <fullName evidence="5">Extracellular membrane protein CFEM domain-containing protein</fullName>
    </recommendedName>
</protein>
<reference evidence="3 4" key="1">
    <citation type="submission" date="2024-01" db="EMBL/GenBank/DDBJ databases">
        <title>Comparative genomics of Cryptococcus and Kwoniella reveals pathogenesis evolution and contrasting modes of karyotype evolution via chromosome fusion or intercentromeric recombination.</title>
        <authorList>
            <person name="Coelho M.A."/>
            <person name="David-Palma M."/>
            <person name="Shea T."/>
            <person name="Bowers K."/>
            <person name="McGinley-Smith S."/>
            <person name="Mohammad A.W."/>
            <person name="Gnirke A."/>
            <person name="Yurkov A.M."/>
            <person name="Nowrousian M."/>
            <person name="Sun S."/>
            <person name="Cuomo C.A."/>
            <person name="Heitman J."/>
        </authorList>
    </citation>
    <scope>NUCLEOTIDE SEQUENCE [LARGE SCALE GENOMIC DNA]</scope>
    <source>
        <strain evidence="3 4">CBS 6074</strain>
    </source>
</reference>
<feature type="signal peptide" evidence="2">
    <location>
        <begin position="1"/>
        <end position="23"/>
    </location>
</feature>
<keyword evidence="2" id="KW-0732">Signal</keyword>
<dbReference type="Proteomes" id="UP001355207">
    <property type="component" value="Chromosome 1"/>
</dbReference>